<sequence length="125" mass="14500">MALQSFVQQVILNMLNCISQSVEHVKLTVECKGSTMINAILEYRFTLRPEYFIPFSEFKQSITQSLEVEFQAYNDNSEYFIKQYLVQTFPNLKALKITYGTTQGNLKIGYHPDVSGKFSEQNKHE</sequence>
<dbReference type="AlphaFoldDB" id="A0A078A0X6"/>
<evidence type="ECO:0000313" key="1">
    <source>
        <dbReference type="EMBL" id="CDW75841.1"/>
    </source>
</evidence>
<organism evidence="1 2">
    <name type="scientific">Stylonychia lemnae</name>
    <name type="common">Ciliate</name>
    <dbReference type="NCBI Taxonomy" id="5949"/>
    <lineage>
        <taxon>Eukaryota</taxon>
        <taxon>Sar</taxon>
        <taxon>Alveolata</taxon>
        <taxon>Ciliophora</taxon>
        <taxon>Intramacronucleata</taxon>
        <taxon>Spirotrichea</taxon>
        <taxon>Stichotrichia</taxon>
        <taxon>Sporadotrichida</taxon>
        <taxon>Oxytrichidae</taxon>
        <taxon>Stylonychinae</taxon>
        <taxon>Stylonychia</taxon>
    </lineage>
</organism>
<evidence type="ECO:0000313" key="2">
    <source>
        <dbReference type="Proteomes" id="UP000039865"/>
    </source>
</evidence>
<gene>
    <name evidence="1" type="primary">Contig14887.g15855</name>
    <name evidence="1" type="ORF">STYLEM_4836</name>
</gene>
<keyword evidence="2" id="KW-1185">Reference proteome</keyword>
<accession>A0A078A0X6</accession>
<dbReference type="InParanoid" id="A0A078A0X6"/>
<name>A0A078A0X6_STYLE</name>
<protein>
    <submittedName>
        <fullName evidence="1">Uncharacterized protein</fullName>
    </submittedName>
</protein>
<proteinExistence type="predicted"/>
<dbReference type="EMBL" id="CCKQ01004688">
    <property type="protein sequence ID" value="CDW75841.1"/>
    <property type="molecule type" value="Genomic_DNA"/>
</dbReference>
<reference evidence="1 2" key="1">
    <citation type="submission" date="2014-06" db="EMBL/GenBank/DDBJ databases">
        <authorList>
            <person name="Swart Estienne"/>
        </authorList>
    </citation>
    <scope>NUCLEOTIDE SEQUENCE [LARGE SCALE GENOMIC DNA]</scope>
    <source>
        <strain evidence="1 2">130c</strain>
    </source>
</reference>
<dbReference type="Proteomes" id="UP000039865">
    <property type="component" value="Unassembled WGS sequence"/>
</dbReference>